<dbReference type="PANTHER" id="PTHR43560:SF1">
    <property type="entry name" value="ION-TRANSLOCATING OXIDOREDUCTASE COMPLEX SUBUNIT B"/>
    <property type="match status" value="1"/>
</dbReference>
<protein>
    <recommendedName>
        <fullName evidence="6">4Fe-4S domain-containing protein</fullName>
    </recommendedName>
</protein>
<evidence type="ECO:0000313" key="7">
    <source>
        <dbReference type="EMBL" id="RKD29418.1"/>
    </source>
</evidence>
<keyword evidence="5" id="KW-1133">Transmembrane helix</keyword>
<name>A0A419SW15_9FIRM</name>
<dbReference type="Gene3D" id="1.10.15.40">
    <property type="entry name" value="Electron transport complex subunit B, putative Fe-S cluster"/>
    <property type="match status" value="1"/>
</dbReference>
<evidence type="ECO:0000256" key="2">
    <source>
        <dbReference type="ARBA" id="ARBA00022723"/>
    </source>
</evidence>
<dbReference type="Proteomes" id="UP000284277">
    <property type="component" value="Unassembled WGS sequence"/>
</dbReference>
<dbReference type="InterPro" id="IPR050395">
    <property type="entry name" value="4Fe4S_Ferredoxin_RnfB"/>
</dbReference>
<dbReference type="OrthoDB" id="9789936at2"/>
<reference evidence="7 8" key="1">
    <citation type="submission" date="2016-08" db="EMBL/GenBank/DDBJ databases">
        <title>A new outlook on sporulation: Clostridium algidixylanolyticum.</title>
        <authorList>
            <person name="Poppleton D.I."/>
            <person name="Gribaldo S."/>
        </authorList>
    </citation>
    <scope>NUCLEOTIDE SEQUENCE [LARGE SCALE GENOMIC DNA]</scope>
    <source>
        <strain evidence="7 8">SPL73</strain>
    </source>
</reference>
<keyword evidence="1" id="KW-0004">4Fe-4S</keyword>
<keyword evidence="3" id="KW-0408">Iron</keyword>
<proteinExistence type="predicted"/>
<keyword evidence="5" id="KW-0812">Transmembrane</keyword>
<dbReference type="InterPro" id="IPR007202">
    <property type="entry name" value="4Fe-4S_dom"/>
</dbReference>
<keyword evidence="2" id="KW-0479">Metal-binding</keyword>
<dbReference type="GO" id="GO:0046872">
    <property type="term" value="F:metal ion binding"/>
    <property type="evidence" value="ECO:0007669"/>
    <property type="project" value="UniProtKB-KW"/>
</dbReference>
<dbReference type="EMBL" id="MCIA01000032">
    <property type="protein sequence ID" value="RKD29418.1"/>
    <property type="molecule type" value="Genomic_DNA"/>
</dbReference>
<accession>A0A419SW15</accession>
<keyword evidence="8" id="KW-1185">Reference proteome</keyword>
<feature type="domain" description="4Fe-4S" evidence="6">
    <location>
        <begin position="28"/>
        <end position="92"/>
    </location>
</feature>
<keyword evidence="5" id="KW-0472">Membrane</keyword>
<evidence type="ECO:0000256" key="5">
    <source>
        <dbReference type="SAM" id="Phobius"/>
    </source>
</evidence>
<evidence type="ECO:0000259" key="6">
    <source>
        <dbReference type="PROSITE" id="PS51656"/>
    </source>
</evidence>
<evidence type="ECO:0000313" key="8">
    <source>
        <dbReference type="Proteomes" id="UP000284277"/>
    </source>
</evidence>
<feature type="transmembrane region" description="Helical" evidence="5">
    <location>
        <begin position="6"/>
        <end position="27"/>
    </location>
</feature>
<evidence type="ECO:0000256" key="3">
    <source>
        <dbReference type="ARBA" id="ARBA00023004"/>
    </source>
</evidence>
<dbReference type="AlphaFoldDB" id="A0A419SW15"/>
<organism evidence="7 8">
    <name type="scientific">Lacrimispora algidixylanolytica</name>
    <dbReference type="NCBI Taxonomy" id="94868"/>
    <lineage>
        <taxon>Bacteria</taxon>
        <taxon>Bacillati</taxon>
        <taxon>Bacillota</taxon>
        <taxon>Clostridia</taxon>
        <taxon>Lachnospirales</taxon>
        <taxon>Lachnospiraceae</taxon>
        <taxon>Lacrimispora</taxon>
    </lineage>
</organism>
<comment type="caution">
    <text evidence="7">The sequence shown here is derived from an EMBL/GenBank/DDBJ whole genome shotgun (WGS) entry which is preliminary data.</text>
</comment>
<evidence type="ECO:0000256" key="1">
    <source>
        <dbReference type="ARBA" id="ARBA00022485"/>
    </source>
</evidence>
<dbReference type="Pfam" id="PF04060">
    <property type="entry name" value="FeS"/>
    <property type="match status" value="1"/>
</dbReference>
<evidence type="ECO:0000256" key="4">
    <source>
        <dbReference type="ARBA" id="ARBA00023014"/>
    </source>
</evidence>
<keyword evidence="4" id="KW-0411">Iron-sulfur</keyword>
<gene>
    <name evidence="7" type="ORF">BET01_08725</name>
</gene>
<dbReference type="PROSITE" id="PS51656">
    <property type="entry name" value="4FE4S"/>
    <property type="match status" value="1"/>
</dbReference>
<dbReference type="PANTHER" id="PTHR43560">
    <property type="entry name" value="ION-TRANSLOCATING OXIDOREDUCTASE COMPLEX SUBUNIT B"/>
    <property type="match status" value="1"/>
</dbReference>
<sequence>MITGMLYAAAVLGITGLFIGLLLGIAGEKLKLETDHKEGLVRKALPGINCGRCGYAGCDALAKAIAEGSAPTTACPVGRAKTAEKILEIMTSP</sequence>
<dbReference type="GO" id="GO:0051539">
    <property type="term" value="F:4 iron, 4 sulfur cluster binding"/>
    <property type="evidence" value="ECO:0007669"/>
    <property type="project" value="UniProtKB-KW"/>
</dbReference>